<dbReference type="PROSITE" id="PS00397">
    <property type="entry name" value="RECOMBINASES_1"/>
    <property type="match status" value="1"/>
</dbReference>
<dbReference type="PANTHER" id="PTHR30461:SF2">
    <property type="entry name" value="SERINE RECOMBINASE PINE-RELATED"/>
    <property type="match status" value="1"/>
</dbReference>
<dbReference type="EMBL" id="PDCH01000016">
    <property type="protein sequence ID" value="RBP98918.1"/>
    <property type="molecule type" value="Genomic_DNA"/>
</dbReference>
<comment type="similarity">
    <text evidence="1">Belongs to the site-specific recombinase resolvase family.</text>
</comment>
<evidence type="ECO:0000256" key="2">
    <source>
        <dbReference type="ARBA" id="ARBA00022908"/>
    </source>
</evidence>
<dbReference type="Gene3D" id="1.10.10.60">
    <property type="entry name" value="Homeodomain-like"/>
    <property type="match status" value="1"/>
</dbReference>
<evidence type="ECO:0000313" key="8">
    <source>
        <dbReference type="EMBL" id="RBP98918.1"/>
    </source>
</evidence>
<evidence type="ECO:0000313" key="9">
    <source>
        <dbReference type="Proteomes" id="UP000252345"/>
    </source>
</evidence>
<dbReference type="RefSeq" id="WP_113853901.1">
    <property type="nucleotide sequence ID" value="NZ_PDCH01000016.1"/>
</dbReference>
<reference evidence="8 9" key="1">
    <citation type="submission" date="2017-10" db="EMBL/GenBank/DDBJ databases">
        <title>Bifidobacterium xylocopum sp. nov. and Bifidobacterium aemilianum sp. nov., from the carpenter bee (Xylocopa violacea) digestive tract.</title>
        <authorList>
            <person name="Alberoni D."/>
            <person name="Baffoni L."/>
            <person name="Di Gioia D."/>
            <person name="Gaggia F."/>
            <person name="Biavati B."/>
        </authorList>
    </citation>
    <scope>NUCLEOTIDE SEQUENCE [LARGE SCALE GENOMIC DNA]</scope>
    <source>
        <strain evidence="8 9">XV2</strain>
    </source>
</reference>
<proteinExistence type="inferred from homology"/>
<comment type="caution">
    <text evidence="8">The sequence shown here is derived from an EMBL/GenBank/DDBJ whole genome shotgun (WGS) entry which is preliminary data.</text>
</comment>
<dbReference type="FunFam" id="3.40.50.1390:FF:000001">
    <property type="entry name" value="DNA recombinase"/>
    <property type="match status" value="1"/>
</dbReference>
<dbReference type="InterPro" id="IPR050639">
    <property type="entry name" value="SSR_resolvase"/>
</dbReference>
<keyword evidence="9" id="KW-1185">Reference proteome</keyword>
<dbReference type="InterPro" id="IPR006120">
    <property type="entry name" value="Resolvase_HTH_dom"/>
</dbReference>
<dbReference type="InterPro" id="IPR036162">
    <property type="entry name" value="Resolvase-like_N_sf"/>
</dbReference>
<dbReference type="PANTHER" id="PTHR30461">
    <property type="entry name" value="DNA-INVERTASE FROM LAMBDOID PROPHAGE"/>
    <property type="match status" value="1"/>
</dbReference>
<dbReference type="OrthoDB" id="128993at2"/>
<accession>A0A366KCK8</accession>
<dbReference type="PROSITE" id="PS51736">
    <property type="entry name" value="RECOMBINASES_3"/>
    <property type="match status" value="1"/>
</dbReference>
<dbReference type="SUPFAM" id="SSF46689">
    <property type="entry name" value="Homeodomain-like"/>
    <property type="match status" value="1"/>
</dbReference>
<evidence type="ECO:0000256" key="5">
    <source>
        <dbReference type="PIRSR" id="PIRSR606118-50"/>
    </source>
</evidence>
<dbReference type="InterPro" id="IPR009057">
    <property type="entry name" value="Homeodomain-like_sf"/>
</dbReference>
<feature type="active site" description="O-(5'-phospho-DNA)-serine intermediate" evidence="5 6">
    <location>
        <position position="9"/>
    </location>
</feature>
<evidence type="ECO:0000256" key="6">
    <source>
        <dbReference type="PROSITE-ProRule" id="PRU10137"/>
    </source>
</evidence>
<dbReference type="GO" id="GO:0000150">
    <property type="term" value="F:DNA strand exchange activity"/>
    <property type="evidence" value="ECO:0007669"/>
    <property type="project" value="InterPro"/>
</dbReference>
<gene>
    <name evidence="8" type="ORF">CRD59_06585</name>
</gene>
<sequence length="190" mass="21385">MLIGYARVSTLEQNEDLQVDALKAAGCDRWYVDHASGAKASRPQLDKMFELLREGDVLVVWKLDRLGRSVQNLIELINRLHKMGVGFKSLTEQMDTTTPGGTLVFNVYASMAQFERDLIRERTNAGLRAARERGRVGGRPSKLTHDDEVMIRQLYESRTVTVRQIADRFSVSRGTIYRAIEAGGVAQTEN</sequence>
<name>A0A366KCK8_9BIFI</name>
<dbReference type="InterPro" id="IPR006118">
    <property type="entry name" value="Recombinase_CS"/>
</dbReference>
<keyword evidence="4" id="KW-0233">DNA recombination</keyword>
<dbReference type="Pfam" id="PF02796">
    <property type="entry name" value="HTH_7"/>
    <property type="match status" value="1"/>
</dbReference>
<dbReference type="PROSITE" id="PS00398">
    <property type="entry name" value="RECOMBINASES_2"/>
    <property type="match status" value="1"/>
</dbReference>
<evidence type="ECO:0000259" key="7">
    <source>
        <dbReference type="PROSITE" id="PS51736"/>
    </source>
</evidence>
<dbReference type="Proteomes" id="UP000252345">
    <property type="component" value="Unassembled WGS sequence"/>
</dbReference>
<dbReference type="Pfam" id="PF00239">
    <property type="entry name" value="Resolvase"/>
    <property type="match status" value="1"/>
</dbReference>
<evidence type="ECO:0000256" key="1">
    <source>
        <dbReference type="ARBA" id="ARBA00009913"/>
    </source>
</evidence>
<dbReference type="GO" id="GO:0003677">
    <property type="term" value="F:DNA binding"/>
    <property type="evidence" value="ECO:0007669"/>
    <property type="project" value="UniProtKB-KW"/>
</dbReference>
<dbReference type="SUPFAM" id="SSF53041">
    <property type="entry name" value="Resolvase-like"/>
    <property type="match status" value="1"/>
</dbReference>
<dbReference type="AlphaFoldDB" id="A0A366KCK8"/>
<evidence type="ECO:0000256" key="4">
    <source>
        <dbReference type="ARBA" id="ARBA00023172"/>
    </source>
</evidence>
<dbReference type="GO" id="GO:0015074">
    <property type="term" value="P:DNA integration"/>
    <property type="evidence" value="ECO:0007669"/>
    <property type="project" value="UniProtKB-KW"/>
</dbReference>
<protein>
    <submittedName>
        <fullName evidence="8">DNA invertase</fullName>
    </submittedName>
</protein>
<dbReference type="CDD" id="cd03768">
    <property type="entry name" value="SR_ResInv"/>
    <property type="match status" value="1"/>
</dbReference>
<feature type="domain" description="Resolvase/invertase-type recombinase catalytic" evidence="7">
    <location>
        <begin position="1"/>
        <end position="134"/>
    </location>
</feature>
<keyword evidence="2" id="KW-0229">DNA integration</keyword>
<keyword evidence="3" id="KW-0238">DNA-binding</keyword>
<dbReference type="Gene3D" id="3.40.50.1390">
    <property type="entry name" value="Resolvase, N-terminal catalytic domain"/>
    <property type="match status" value="1"/>
</dbReference>
<organism evidence="8 9">
    <name type="scientific">Bifidobacterium xylocopae</name>
    <dbReference type="NCBI Taxonomy" id="2493119"/>
    <lineage>
        <taxon>Bacteria</taxon>
        <taxon>Bacillati</taxon>
        <taxon>Actinomycetota</taxon>
        <taxon>Actinomycetes</taxon>
        <taxon>Bifidobacteriales</taxon>
        <taxon>Bifidobacteriaceae</taxon>
        <taxon>Bifidobacterium</taxon>
    </lineage>
</organism>
<dbReference type="InterPro" id="IPR006119">
    <property type="entry name" value="Resolv_N"/>
</dbReference>
<dbReference type="SMART" id="SM00857">
    <property type="entry name" value="Resolvase"/>
    <property type="match status" value="1"/>
</dbReference>
<dbReference type="CDD" id="cd00569">
    <property type="entry name" value="HTH_Hin_like"/>
    <property type="match status" value="1"/>
</dbReference>
<evidence type="ECO:0000256" key="3">
    <source>
        <dbReference type="ARBA" id="ARBA00023125"/>
    </source>
</evidence>